<evidence type="ECO:0000313" key="2">
    <source>
        <dbReference type="Proteomes" id="UP001283361"/>
    </source>
</evidence>
<sequence>MRRQLNINIWLHWTGEERDIWRTSTRLCVYRSIVSDRTQNKTRCSTPHCLRCLLLHPEEMRAINLSSPAPSETTSLHDTPTLVWLGEDLNDTRFCCRRRLDFLAALTRVYYPDDFNKGSMHYATYLSDVEKGQRPDEEGRNLAILWF</sequence>
<comment type="caution">
    <text evidence="1">The sequence shown here is derived from an EMBL/GenBank/DDBJ whole genome shotgun (WGS) entry which is preliminary data.</text>
</comment>
<organism evidence="1 2">
    <name type="scientific">Elysia crispata</name>
    <name type="common">lettuce slug</name>
    <dbReference type="NCBI Taxonomy" id="231223"/>
    <lineage>
        <taxon>Eukaryota</taxon>
        <taxon>Metazoa</taxon>
        <taxon>Spiralia</taxon>
        <taxon>Lophotrochozoa</taxon>
        <taxon>Mollusca</taxon>
        <taxon>Gastropoda</taxon>
        <taxon>Heterobranchia</taxon>
        <taxon>Euthyneura</taxon>
        <taxon>Panpulmonata</taxon>
        <taxon>Sacoglossa</taxon>
        <taxon>Placobranchoidea</taxon>
        <taxon>Plakobranchidae</taxon>
        <taxon>Elysia</taxon>
    </lineage>
</organism>
<dbReference type="AlphaFoldDB" id="A0AAE0ZTN1"/>
<dbReference type="EMBL" id="JAWDGP010003393">
    <property type="protein sequence ID" value="KAK3774716.1"/>
    <property type="molecule type" value="Genomic_DNA"/>
</dbReference>
<name>A0AAE0ZTN1_9GAST</name>
<proteinExistence type="predicted"/>
<keyword evidence="2" id="KW-1185">Reference proteome</keyword>
<dbReference type="Proteomes" id="UP001283361">
    <property type="component" value="Unassembled WGS sequence"/>
</dbReference>
<accession>A0AAE0ZTN1</accession>
<reference evidence="1" key="1">
    <citation type="journal article" date="2023" name="G3 (Bethesda)">
        <title>A reference genome for the long-term kleptoplast-retaining sea slug Elysia crispata morphotype clarki.</title>
        <authorList>
            <person name="Eastman K.E."/>
            <person name="Pendleton A.L."/>
            <person name="Shaikh M.A."/>
            <person name="Suttiyut T."/>
            <person name="Ogas R."/>
            <person name="Tomko P."/>
            <person name="Gavelis G."/>
            <person name="Widhalm J.R."/>
            <person name="Wisecaver J.H."/>
        </authorList>
    </citation>
    <scope>NUCLEOTIDE SEQUENCE</scope>
    <source>
        <strain evidence="1">ECLA1</strain>
    </source>
</reference>
<evidence type="ECO:0000313" key="1">
    <source>
        <dbReference type="EMBL" id="KAK3774716.1"/>
    </source>
</evidence>
<gene>
    <name evidence="1" type="ORF">RRG08_014919</name>
</gene>
<protein>
    <submittedName>
        <fullName evidence="1">Uncharacterized protein</fullName>
    </submittedName>
</protein>